<dbReference type="Pfam" id="PF00248">
    <property type="entry name" value="Aldo_ket_red"/>
    <property type="match status" value="1"/>
</dbReference>
<reference evidence="3 4" key="1">
    <citation type="journal article" date="2020" name="ISME J.">
        <title>Uncovering the hidden diversity of litter-decomposition mechanisms in mushroom-forming fungi.</title>
        <authorList>
            <person name="Floudas D."/>
            <person name="Bentzer J."/>
            <person name="Ahren D."/>
            <person name="Johansson T."/>
            <person name="Persson P."/>
            <person name="Tunlid A."/>
        </authorList>
    </citation>
    <scope>NUCLEOTIDE SEQUENCE [LARGE SCALE GENOMIC DNA]</scope>
    <source>
        <strain evidence="3 4">CBS 175.51</strain>
    </source>
</reference>
<evidence type="ECO:0000256" key="1">
    <source>
        <dbReference type="ARBA" id="ARBA00023002"/>
    </source>
</evidence>
<dbReference type="Gene3D" id="3.20.20.100">
    <property type="entry name" value="NADP-dependent oxidoreductase domain"/>
    <property type="match status" value="1"/>
</dbReference>
<evidence type="ECO:0000313" key="4">
    <source>
        <dbReference type="Proteomes" id="UP000541558"/>
    </source>
</evidence>
<feature type="domain" description="NADP-dependent oxidoreductase" evidence="2">
    <location>
        <begin position="2"/>
        <end position="110"/>
    </location>
</feature>
<organism evidence="3 4">
    <name type="scientific">Ephemerocybe angulata</name>
    <dbReference type="NCBI Taxonomy" id="980116"/>
    <lineage>
        <taxon>Eukaryota</taxon>
        <taxon>Fungi</taxon>
        <taxon>Dikarya</taxon>
        <taxon>Basidiomycota</taxon>
        <taxon>Agaricomycotina</taxon>
        <taxon>Agaricomycetes</taxon>
        <taxon>Agaricomycetidae</taxon>
        <taxon>Agaricales</taxon>
        <taxon>Agaricineae</taxon>
        <taxon>Psathyrellaceae</taxon>
        <taxon>Ephemerocybe</taxon>
    </lineage>
</organism>
<dbReference type="GO" id="GO:0016491">
    <property type="term" value="F:oxidoreductase activity"/>
    <property type="evidence" value="ECO:0007669"/>
    <property type="project" value="UniProtKB-KW"/>
</dbReference>
<evidence type="ECO:0000259" key="2">
    <source>
        <dbReference type="Pfam" id="PF00248"/>
    </source>
</evidence>
<gene>
    <name evidence="3" type="ORF">D9611_000977</name>
</gene>
<protein>
    <recommendedName>
        <fullName evidence="2">NADP-dependent oxidoreductase domain-containing protein</fullName>
    </recommendedName>
</protein>
<dbReference type="PANTHER" id="PTHR43625">
    <property type="entry name" value="AFLATOXIN B1 ALDEHYDE REDUCTASE"/>
    <property type="match status" value="1"/>
</dbReference>
<dbReference type="InterPro" id="IPR023210">
    <property type="entry name" value="NADP_OxRdtase_dom"/>
</dbReference>
<dbReference type="GO" id="GO:0005737">
    <property type="term" value="C:cytoplasm"/>
    <property type="evidence" value="ECO:0007669"/>
    <property type="project" value="TreeGrafter"/>
</dbReference>
<sequence>MSCSPLGKGFITGQIKKAAGIPEGDGRKGLTRFRDQEALKHNFAIVDSHTEIAKRVGATLAQLALALGRPPRTECYPLPGSSKASRALENLEAGDIKLSDKDFAETTRIIDEFEVKGDRYYGDDKAAHLWG</sequence>
<dbReference type="SUPFAM" id="SSF51430">
    <property type="entry name" value="NAD(P)-linked oxidoreductase"/>
    <property type="match status" value="1"/>
</dbReference>
<name>A0A8H5BMI9_9AGAR</name>
<dbReference type="PANTHER" id="PTHR43625:SF78">
    <property type="entry name" value="PYRIDOXAL REDUCTASE-RELATED"/>
    <property type="match status" value="1"/>
</dbReference>
<keyword evidence="4" id="KW-1185">Reference proteome</keyword>
<proteinExistence type="predicted"/>
<dbReference type="OrthoDB" id="37537at2759"/>
<dbReference type="AlphaFoldDB" id="A0A8H5BMI9"/>
<dbReference type="InterPro" id="IPR050791">
    <property type="entry name" value="Aldo-Keto_reductase"/>
</dbReference>
<accession>A0A8H5BMI9</accession>
<comment type="caution">
    <text evidence="3">The sequence shown here is derived from an EMBL/GenBank/DDBJ whole genome shotgun (WGS) entry which is preliminary data.</text>
</comment>
<dbReference type="InterPro" id="IPR036812">
    <property type="entry name" value="NAD(P)_OxRdtase_dom_sf"/>
</dbReference>
<dbReference type="Proteomes" id="UP000541558">
    <property type="component" value="Unassembled WGS sequence"/>
</dbReference>
<evidence type="ECO:0000313" key="3">
    <source>
        <dbReference type="EMBL" id="KAF5325869.1"/>
    </source>
</evidence>
<dbReference type="EMBL" id="JAACJK010000163">
    <property type="protein sequence ID" value="KAF5325869.1"/>
    <property type="molecule type" value="Genomic_DNA"/>
</dbReference>
<keyword evidence="1" id="KW-0560">Oxidoreductase</keyword>